<dbReference type="AlphaFoldDB" id="U4LA73"/>
<gene>
    <name evidence="1" type="ORF">PCON_10217</name>
</gene>
<accession>U4LA73</accession>
<keyword evidence="2" id="KW-1185">Reference proteome</keyword>
<name>U4LA73_PYROM</name>
<sequence>MSRRGGRWVEPHRCIVDHSIPTSAYFSSSQNILKVFTRVLYAAEMTVLLS</sequence>
<evidence type="ECO:0000313" key="2">
    <source>
        <dbReference type="Proteomes" id="UP000018144"/>
    </source>
</evidence>
<proteinExistence type="predicted"/>
<dbReference type="Proteomes" id="UP000018144">
    <property type="component" value="Unassembled WGS sequence"/>
</dbReference>
<evidence type="ECO:0000313" key="1">
    <source>
        <dbReference type="EMBL" id="CCX10623.1"/>
    </source>
</evidence>
<dbReference type="EMBL" id="HF935554">
    <property type="protein sequence ID" value="CCX10623.1"/>
    <property type="molecule type" value="Genomic_DNA"/>
</dbReference>
<reference evidence="1 2" key="1">
    <citation type="journal article" date="2013" name="PLoS Genet.">
        <title>The genome and development-dependent transcriptomes of Pyronema confluens: a window into fungal evolution.</title>
        <authorList>
            <person name="Traeger S."/>
            <person name="Altegoer F."/>
            <person name="Freitag M."/>
            <person name="Gabaldon T."/>
            <person name="Kempken F."/>
            <person name="Kumar A."/>
            <person name="Marcet-Houben M."/>
            <person name="Poggeler S."/>
            <person name="Stajich J.E."/>
            <person name="Nowrousian M."/>
        </authorList>
    </citation>
    <scope>NUCLEOTIDE SEQUENCE [LARGE SCALE GENOMIC DNA]</scope>
    <source>
        <strain evidence="2">CBS 100304</strain>
        <tissue evidence="1">Vegetative mycelium</tissue>
    </source>
</reference>
<protein>
    <submittedName>
        <fullName evidence="1">Uncharacterized protein</fullName>
    </submittedName>
</protein>
<organism evidence="1 2">
    <name type="scientific">Pyronema omphalodes (strain CBS 100304)</name>
    <name type="common">Pyronema confluens</name>
    <dbReference type="NCBI Taxonomy" id="1076935"/>
    <lineage>
        <taxon>Eukaryota</taxon>
        <taxon>Fungi</taxon>
        <taxon>Dikarya</taxon>
        <taxon>Ascomycota</taxon>
        <taxon>Pezizomycotina</taxon>
        <taxon>Pezizomycetes</taxon>
        <taxon>Pezizales</taxon>
        <taxon>Pyronemataceae</taxon>
        <taxon>Pyronema</taxon>
    </lineage>
</organism>